<organism evidence="1 2">
    <name type="scientific">Streptomyces tunisiensis</name>
    <dbReference type="NCBI Taxonomy" id="948699"/>
    <lineage>
        <taxon>Bacteria</taxon>
        <taxon>Bacillati</taxon>
        <taxon>Actinomycetota</taxon>
        <taxon>Actinomycetes</taxon>
        <taxon>Kitasatosporales</taxon>
        <taxon>Streptomycetaceae</taxon>
        <taxon>Streptomyces</taxon>
    </lineage>
</organism>
<reference evidence="2" key="1">
    <citation type="journal article" date="2019" name="Int. J. Syst. Evol. Microbiol.">
        <title>The Global Catalogue of Microorganisms (GCM) 10K type strain sequencing project: providing services to taxonomists for standard genome sequencing and annotation.</title>
        <authorList>
            <consortium name="The Broad Institute Genomics Platform"/>
            <consortium name="The Broad Institute Genome Sequencing Center for Infectious Disease"/>
            <person name="Wu L."/>
            <person name="Ma J."/>
        </authorList>
    </citation>
    <scope>NUCLEOTIDE SEQUENCE [LARGE SCALE GENOMIC DNA]</scope>
    <source>
        <strain evidence="2">JCM 17589</strain>
    </source>
</reference>
<evidence type="ECO:0000313" key="2">
    <source>
        <dbReference type="Proteomes" id="UP001501845"/>
    </source>
</evidence>
<evidence type="ECO:0000313" key="1">
    <source>
        <dbReference type="EMBL" id="GAA4134377.1"/>
    </source>
</evidence>
<dbReference type="EMBL" id="BAABBU010000013">
    <property type="protein sequence ID" value="GAA4134377.1"/>
    <property type="molecule type" value="Genomic_DNA"/>
</dbReference>
<accession>A0ABP7YD26</accession>
<comment type="caution">
    <text evidence="1">The sequence shown here is derived from an EMBL/GenBank/DDBJ whole genome shotgun (WGS) entry which is preliminary data.</text>
</comment>
<keyword evidence="2" id="KW-1185">Reference proteome</keyword>
<dbReference type="Proteomes" id="UP001501845">
    <property type="component" value="Unassembled WGS sequence"/>
</dbReference>
<protein>
    <submittedName>
        <fullName evidence="1">Uncharacterized protein</fullName>
    </submittedName>
</protein>
<gene>
    <name evidence="1" type="ORF">GCM10022285_27020</name>
</gene>
<name>A0ABP7YD26_9ACTN</name>
<sequence>MKNFWAVTAYDPQTRSLLRTDPPTSELRHIRPTVREAVEAARTGT</sequence>
<proteinExistence type="predicted"/>